<evidence type="ECO:0000313" key="2">
    <source>
        <dbReference type="EMBL" id="RFU25507.1"/>
    </source>
</evidence>
<gene>
    <name evidence="2" type="ORF">B7463_g10835</name>
</gene>
<protein>
    <submittedName>
        <fullName evidence="2">Uncharacterized protein</fullName>
    </submittedName>
</protein>
<sequence>METRINQQKIAKGQKQRKTEDEGRRKKRPRAGRDEQNHDSEPKAGGPCSRALEHYIQGAAICAEEGGRKRSRE</sequence>
<proteinExistence type="predicted"/>
<dbReference type="AlphaFoldDB" id="A0A3E2GWW3"/>
<keyword evidence="3" id="KW-1185">Reference proteome</keyword>
<dbReference type="EMBL" id="NCSJ02000328">
    <property type="protein sequence ID" value="RFU25507.1"/>
    <property type="molecule type" value="Genomic_DNA"/>
</dbReference>
<organism evidence="2 3">
    <name type="scientific">Scytalidium lignicola</name>
    <name type="common">Hyphomycete</name>
    <dbReference type="NCBI Taxonomy" id="5539"/>
    <lineage>
        <taxon>Eukaryota</taxon>
        <taxon>Fungi</taxon>
        <taxon>Dikarya</taxon>
        <taxon>Ascomycota</taxon>
        <taxon>Pezizomycotina</taxon>
        <taxon>Leotiomycetes</taxon>
        <taxon>Leotiomycetes incertae sedis</taxon>
        <taxon>Scytalidium</taxon>
    </lineage>
</organism>
<feature type="non-terminal residue" evidence="2">
    <location>
        <position position="73"/>
    </location>
</feature>
<feature type="compositionally biased region" description="Basic and acidic residues" evidence="1">
    <location>
        <begin position="31"/>
        <end position="42"/>
    </location>
</feature>
<evidence type="ECO:0000256" key="1">
    <source>
        <dbReference type="SAM" id="MobiDB-lite"/>
    </source>
</evidence>
<accession>A0A3E2GWW3</accession>
<name>A0A3E2GWW3_SCYLI</name>
<evidence type="ECO:0000313" key="3">
    <source>
        <dbReference type="Proteomes" id="UP000258309"/>
    </source>
</evidence>
<reference evidence="2 3" key="1">
    <citation type="submission" date="2018-05" db="EMBL/GenBank/DDBJ databases">
        <title>Draft genome sequence of Scytalidium lignicola DSM 105466, a ubiquitous saprotrophic fungus.</title>
        <authorList>
            <person name="Buettner E."/>
            <person name="Gebauer A.M."/>
            <person name="Hofrichter M."/>
            <person name="Liers C."/>
            <person name="Kellner H."/>
        </authorList>
    </citation>
    <scope>NUCLEOTIDE SEQUENCE [LARGE SCALE GENOMIC DNA]</scope>
    <source>
        <strain evidence="2 3">DSM 105466</strain>
    </source>
</reference>
<feature type="non-terminal residue" evidence="2">
    <location>
        <position position="1"/>
    </location>
</feature>
<dbReference type="Proteomes" id="UP000258309">
    <property type="component" value="Unassembled WGS sequence"/>
</dbReference>
<feature type="region of interest" description="Disordered" evidence="1">
    <location>
        <begin position="1"/>
        <end position="49"/>
    </location>
</feature>
<comment type="caution">
    <text evidence="2">The sequence shown here is derived from an EMBL/GenBank/DDBJ whole genome shotgun (WGS) entry which is preliminary data.</text>
</comment>